<dbReference type="SUPFAM" id="SSF52540">
    <property type="entry name" value="P-loop containing nucleoside triphosphate hydrolases"/>
    <property type="match status" value="2"/>
</dbReference>
<feature type="domain" description="DNA2/NAM7 helicase helicase" evidence="1">
    <location>
        <begin position="204"/>
        <end position="300"/>
    </location>
</feature>
<dbReference type="PANTHER" id="PTHR10887:SF495">
    <property type="entry name" value="HELICASE SENATAXIN ISOFORM X1-RELATED"/>
    <property type="match status" value="1"/>
</dbReference>
<dbReference type="InterPro" id="IPR041679">
    <property type="entry name" value="DNA2/NAM7-like_C"/>
</dbReference>
<dbReference type="PANTHER" id="PTHR10887">
    <property type="entry name" value="DNA2/NAM7 HELICASE FAMILY"/>
    <property type="match status" value="1"/>
</dbReference>
<dbReference type="CDD" id="cd18808">
    <property type="entry name" value="SF1_C_Upf1"/>
    <property type="match status" value="1"/>
</dbReference>
<accession>A0A0F9R8L8</accession>
<dbReference type="Pfam" id="PF13087">
    <property type="entry name" value="AAA_12"/>
    <property type="match status" value="1"/>
</dbReference>
<organism evidence="3">
    <name type="scientific">marine sediment metagenome</name>
    <dbReference type="NCBI Taxonomy" id="412755"/>
    <lineage>
        <taxon>unclassified sequences</taxon>
        <taxon>metagenomes</taxon>
        <taxon>ecological metagenomes</taxon>
    </lineage>
</organism>
<evidence type="ECO:0000313" key="3">
    <source>
        <dbReference type="EMBL" id="KKN21561.1"/>
    </source>
</evidence>
<dbReference type="EMBL" id="LAZR01003137">
    <property type="protein sequence ID" value="KKN21561.1"/>
    <property type="molecule type" value="Genomic_DNA"/>
</dbReference>
<comment type="caution">
    <text evidence="3">The sequence shown here is derived from an EMBL/GenBank/DDBJ whole genome shotgun (WGS) entry which is preliminary data.</text>
</comment>
<dbReference type="InterPro" id="IPR027417">
    <property type="entry name" value="P-loop_NTPase"/>
</dbReference>
<reference evidence="3" key="1">
    <citation type="journal article" date="2015" name="Nature">
        <title>Complex archaea that bridge the gap between prokaryotes and eukaryotes.</title>
        <authorList>
            <person name="Spang A."/>
            <person name="Saw J.H."/>
            <person name="Jorgensen S.L."/>
            <person name="Zaremba-Niedzwiedzka K."/>
            <person name="Martijn J."/>
            <person name="Lind A.E."/>
            <person name="van Eijk R."/>
            <person name="Schleper C."/>
            <person name="Guy L."/>
            <person name="Ettema T.J."/>
        </authorList>
    </citation>
    <scope>NUCLEOTIDE SEQUENCE</scope>
</reference>
<dbReference type="Pfam" id="PF13086">
    <property type="entry name" value="AAA_11"/>
    <property type="match status" value="2"/>
</dbReference>
<evidence type="ECO:0000259" key="2">
    <source>
        <dbReference type="Pfam" id="PF13087"/>
    </source>
</evidence>
<dbReference type="AlphaFoldDB" id="A0A0F9R8L8"/>
<sequence length="891" mass="104905">MNGRDFEIYRQSTEEKSYLCTNDVFPGNNSTAIGNDGQHYLCRIKIREEQELRIRLIDEEEEKGDISDRSPIDYFFDDDVNDLLGEPKYHDAFQNGLVFPIKKKDTEKMIITIKTNNRNYSALKKLEALARRKNKIYLHRNLYQLKMQKWAIKQLIESPLPEHKNIIRLSENSDKIRWDSVNSKDDVDEKDWVILNNPKFEDLETQREFVRIALKTPDFAFLEGPPGSGKTTTILELIYQLIKRNKKILLTGSTHVAIDNVLERLKEKKIYMDKVLPIRIGDPFKISKNIVEFQIDNVIPKNDEFEDLILNASNLVCGTMIGILKHPLFQETLSKNRKKKRVIPLYDYLIIDESSKTTFQEFIIPALFAKKWILVGDINQLSPYTESSYLKKYLEKIKDNSLKNFSPNSQLACYFLYLLLNYYLDFRHIRRNFKLPKKFQPKFCCPVNSRIIQVLIQEIPERYNSLVEADKNKFPLIGIVSKLISKNHRTDSFFIIKIDDILNNEPASVLLNSCDLIFIDSEELKKHNILKEKIPANFLVVNQLNWEKEQQHYRLNFFYEKRKKFNFDIINKEIKIINDDVREKNWANEISWRLIRLYELRNVSGHRKNYEDHLEYLIPKSINLSNSMENATSIALPSILESLQVGIQQKFRTNIKSVLKTGFPRSDFTVRHKKLLYQFRMHSDISEFSRKEFYTDKNGISALRDSSAIDRVKKWTYQRYNNKSYKSRAVWIDVNGMQQGNKNPKEVMRLMTELKAFVNWANSTQSTKKVWEVACLTYYRGQERLIRDKLRVYSKQFNRFSHFKKGKVRIILHTVDKIQGQEADVVILSLVRTSSTKWGGNFGFMDNPNRLNVALTRAKYQLIIIGQLHNFKNQNSSINFKNLTETISVES</sequence>
<dbReference type="GO" id="GO:0004386">
    <property type="term" value="F:helicase activity"/>
    <property type="evidence" value="ECO:0007669"/>
    <property type="project" value="InterPro"/>
</dbReference>
<name>A0A0F9R8L8_9ZZZZ</name>
<evidence type="ECO:0008006" key="4">
    <source>
        <dbReference type="Google" id="ProtNLM"/>
    </source>
</evidence>
<evidence type="ECO:0000259" key="1">
    <source>
        <dbReference type="Pfam" id="PF13086"/>
    </source>
</evidence>
<dbReference type="Gene3D" id="3.40.50.300">
    <property type="entry name" value="P-loop containing nucleotide triphosphate hydrolases"/>
    <property type="match status" value="3"/>
</dbReference>
<dbReference type="InterPro" id="IPR045055">
    <property type="entry name" value="DNA2/NAM7-like"/>
</dbReference>
<feature type="domain" description="DNA2/NAM7 helicase-like C-terminal" evidence="2">
    <location>
        <begin position="672"/>
        <end position="867"/>
    </location>
</feature>
<protein>
    <recommendedName>
        <fullName evidence="4">AAA+ ATPase domain-containing protein</fullName>
    </recommendedName>
</protein>
<dbReference type="InterPro" id="IPR041677">
    <property type="entry name" value="DNA2/NAM7_AAA_11"/>
</dbReference>
<gene>
    <name evidence="3" type="ORF">LCGC14_0924060</name>
</gene>
<feature type="domain" description="DNA2/NAM7 helicase helicase" evidence="1">
    <location>
        <begin position="304"/>
        <end position="387"/>
    </location>
</feature>
<proteinExistence type="predicted"/>
<dbReference type="InterPro" id="IPR047187">
    <property type="entry name" value="SF1_C_Upf1"/>
</dbReference>